<sequence>MFCYCLHSDSSLIKIKTKNSRPSLPEGREYAPVLPPYLYEQFPLPASSSTPWIWVYSSTITCAGNRHSLLKDVRCEAQRGIHNQPAKRLSSAGNFLFAVRVITCSYHSFCFATPKCRKLCKS</sequence>
<protein>
    <submittedName>
        <fullName evidence="1">Uncharacterized protein</fullName>
    </submittedName>
</protein>
<comment type="caution">
    <text evidence="1">The sequence shown here is derived from an EMBL/GenBank/DDBJ whole genome shotgun (WGS) entry which is preliminary data.</text>
</comment>
<gene>
    <name evidence="1" type="ORF">HMPREF0322_02578</name>
</gene>
<organism evidence="1 2">
    <name type="scientific">Desulfitobacterium hafniense DP7</name>
    <dbReference type="NCBI Taxonomy" id="537010"/>
    <lineage>
        <taxon>Bacteria</taxon>
        <taxon>Bacillati</taxon>
        <taxon>Bacillota</taxon>
        <taxon>Clostridia</taxon>
        <taxon>Eubacteriales</taxon>
        <taxon>Desulfitobacteriaceae</taxon>
        <taxon>Desulfitobacterium</taxon>
    </lineage>
</organism>
<evidence type="ECO:0000313" key="2">
    <source>
        <dbReference type="Proteomes" id="UP000004416"/>
    </source>
</evidence>
<reference evidence="1 2" key="1">
    <citation type="submission" date="2011-08" db="EMBL/GenBank/DDBJ databases">
        <authorList>
            <person name="Weinstock G."/>
            <person name="Sodergren E."/>
            <person name="Clifton S."/>
            <person name="Fulton L."/>
            <person name="Fulton B."/>
            <person name="Courtney L."/>
            <person name="Fronick C."/>
            <person name="Harrison M."/>
            <person name="Strong C."/>
            <person name="Farmer C."/>
            <person name="Delahaunty K."/>
            <person name="Markovic C."/>
            <person name="Hall O."/>
            <person name="Minx P."/>
            <person name="Tomlinson C."/>
            <person name="Mitreva M."/>
            <person name="Hou S."/>
            <person name="Chen J."/>
            <person name="Wollam A."/>
            <person name="Pepin K.H."/>
            <person name="Johnson M."/>
            <person name="Bhonagiri V."/>
            <person name="Zhang X."/>
            <person name="Suruliraj S."/>
            <person name="Warren W."/>
            <person name="Chinwalla A."/>
            <person name="Mardis E.R."/>
            <person name="Wilson R.K."/>
        </authorList>
    </citation>
    <scope>NUCLEOTIDE SEQUENCE [LARGE SCALE GENOMIC DNA]</scope>
    <source>
        <strain evidence="1 2">DP7</strain>
    </source>
</reference>
<evidence type="ECO:0000313" key="1">
    <source>
        <dbReference type="EMBL" id="EHL06735.1"/>
    </source>
</evidence>
<dbReference type="HOGENOM" id="CLU_2154279_0_0_9"/>
<name>G9XNN6_DESHA</name>
<dbReference type="Proteomes" id="UP000004416">
    <property type="component" value="Unassembled WGS sequence"/>
</dbReference>
<dbReference type="EMBL" id="AFZX01000068">
    <property type="protein sequence ID" value="EHL06735.1"/>
    <property type="molecule type" value="Genomic_DNA"/>
</dbReference>
<proteinExistence type="predicted"/>
<dbReference type="PATRIC" id="fig|537010.4.peg.2418"/>
<accession>G9XNN6</accession>
<dbReference type="AlphaFoldDB" id="G9XNN6"/>